<dbReference type="AlphaFoldDB" id="A0AAV0IAK4"/>
<proteinExistence type="predicted"/>
<evidence type="ECO:0000313" key="3">
    <source>
        <dbReference type="Proteomes" id="UP001154282"/>
    </source>
</evidence>
<protein>
    <submittedName>
        <fullName evidence="2">Uncharacterized protein</fullName>
    </submittedName>
</protein>
<organism evidence="2 3">
    <name type="scientific">Linum tenue</name>
    <dbReference type="NCBI Taxonomy" id="586396"/>
    <lineage>
        <taxon>Eukaryota</taxon>
        <taxon>Viridiplantae</taxon>
        <taxon>Streptophyta</taxon>
        <taxon>Embryophyta</taxon>
        <taxon>Tracheophyta</taxon>
        <taxon>Spermatophyta</taxon>
        <taxon>Magnoliopsida</taxon>
        <taxon>eudicotyledons</taxon>
        <taxon>Gunneridae</taxon>
        <taxon>Pentapetalae</taxon>
        <taxon>rosids</taxon>
        <taxon>fabids</taxon>
        <taxon>Malpighiales</taxon>
        <taxon>Linaceae</taxon>
        <taxon>Linum</taxon>
    </lineage>
</organism>
<evidence type="ECO:0000256" key="1">
    <source>
        <dbReference type="SAM" id="MobiDB-lite"/>
    </source>
</evidence>
<dbReference type="Proteomes" id="UP001154282">
    <property type="component" value="Unassembled WGS sequence"/>
</dbReference>
<feature type="compositionally biased region" description="Basic and acidic residues" evidence="1">
    <location>
        <begin position="49"/>
        <end position="74"/>
    </location>
</feature>
<accession>A0AAV0IAK4</accession>
<feature type="region of interest" description="Disordered" evidence="1">
    <location>
        <begin position="1"/>
        <end position="74"/>
    </location>
</feature>
<sequence>MSGGSAAGRFPGGGGGERIRGGGLGSVAEDIEAPEGGRVRQPLRVELGIGRDEVRSADGGDAAAERPGDECEVG</sequence>
<evidence type="ECO:0000313" key="2">
    <source>
        <dbReference type="EMBL" id="CAI0394682.1"/>
    </source>
</evidence>
<name>A0AAV0IAK4_9ROSI</name>
<keyword evidence="3" id="KW-1185">Reference proteome</keyword>
<comment type="caution">
    <text evidence="2">The sequence shown here is derived from an EMBL/GenBank/DDBJ whole genome shotgun (WGS) entry which is preliminary data.</text>
</comment>
<reference evidence="2" key="1">
    <citation type="submission" date="2022-08" db="EMBL/GenBank/DDBJ databases">
        <authorList>
            <person name="Gutierrez-Valencia J."/>
        </authorList>
    </citation>
    <scope>NUCLEOTIDE SEQUENCE</scope>
</reference>
<gene>
    <name evidence="2" type="ORF">LITE_LOCUS8412</name>
</gene>
<feature type="compositionally biased region" description="Gly residues" evidence="1">
    <location>
        <begin position="1"/>
        <end position="25"/>
    </location>
</feature>
<dbReference type="EMBL" id="CAMGYJ010000003">
    <property type="protein sequence ID" value="CAI0394682.1"/>
    <property type="molecule type" value="Genomic_DNA"/>
</dbReference>